<dbReference type="InterPro" id="IPR002867">
    <property type="entry name" value="IBR_dom"/>
</dbReference>
<dbReference type="SMART" id="SM00184">
    <property type="entry name" value="RING"/>
    <property type="match status" value="4"/>
</dbReference>
<name>A0AAD7UPB8_9STRA</name>
<keyword evidence="2" id="KW-0808">Transferase</keyword>
<feature type="repeat" description="WD" evidence="10">
    <location>
        <begin position="1079"/>
        <end position="1120"/>
    </location>
</feature>
<dbReference type="CDD" id="cd00037">
    <property type="entry name" value="CLECT"/>
    <property type="match status" value="1"/>
</dbReference>
<evidence type="ECO:0000256" key="8">
    <source>
        <dbReference type="ARBA" id="ARBA00023157"/>
    </source>
</evidence>
<dbReference type="InterPro" id="IPR020472">
    <property type="entry name" value="WD40_PAC1"/>
</dbReference>
<sequence>MVVVAWCRRAEQQRADGGPHGRAVGTAERVFWANCGTGACGACEAGTYRTGGDEERRCLTCPGGKVPSLGACFPGTAYESIVYDGAITHAREVRAFGESCYYFGEGIRYWTSAERKCHELGGHLVCLGGRREAKFVADTFSDDWSIESFWVGLSERGNEKSFTWTNPRCCSDYRNWFESVDSDSQTTREPKEDTELESYRCVRSDSDAKLHDENCRSKRPFVCEAPVTMAATTCAPCRKGTFSTTGAVECQACAWGRYASADGSDSCTPCPATSPAALLVAQFGQNGAVQCGGSLGRPQRAAYIAVSVATAVGPGLLAAGVMTAQFVVGATLARRGFAAWPTRDAEWRTKIVTFSGTAVFTFGVVGGAVVANWLKPIRQNAEDWPYKGRLAATTEEKGCDPARRYPYFVTGMLCLAIVASALVASIPVVDLLAVLRAIHDRLVSLRLRRKLRGQMIKWKREREQQDEALNGVVTSFGCTLCGQGRADALNMPCGHQFFCVDCARTFVEENGDVCNACRQPSELHDVQLRRSTLRTRRAPTRPTRPPPAQDSRLLLFGAGGAGAGVSDAASVEVELRTFDRRTASVRDLRAAIAATKRVRAGARQRFLASTCGGCALAKLLVVDIPCGHATLCAECAATYRAIHGNVCSRCGEAADLQEPVLEQSCSVCFDVVSAQYLVALGSCGHQICTACSIGYVRSALANVAEQVTAAGMRCPLGGSKYSTDTCDGVVTKDVVERLVARDIRPDLAADVLPLRADELDRLLRFMYEASIKIYERFYCCWADCSRLFAVEHRDHLTRYGAPPTDSVRRAPKLIFQRLRTAFRTAPPPEPQQQQQQQIPRASPASTITSDPGDVEASGREDDARGGSDDDDDDEERGASEAPLVNDDDDICWETTPPFVSCPWCGRQSCLRCKVPAHSLLTCKEVKTGGPGVIATTLFVEATSKPCPQCSFRITHHHGHACHHIRPGTGCLNCGTHFCYRCLRRGTSGTSCGCRLFCQNSDIVNNIERLPYPHDRRCGCPFCADCREGAPCPQCTGGCVVCRGLVPPGPLSFKDLESWGPDLSGRASAEETQYACVATLSGHKRAVASVSWSRDGLRLLSTSADATAKVWRSEPSSSSSNAWSCATSLVGHGEGLNDATWWRDSARCATASDDKTVRLWDVETGSCVVTYEGHESYVFCVDVNPQNTLLASGSFDETVKCWDARCERAIKTINAHSDPVTGVSFNKRDGTIIASSSYDGLLRLWDTALGECLATIFAEMDGETHSKHAAVSHVVYAPNGNFVLSANHDSTLRLWRVASPPCAHAKCYEGLEAARFCGACAFHASPDRRGDPKNHAVVSGSEDGRLVVWNLQTAAIEHSIPAHDDAVLAVDPHPREDLVATGGMTRDALVKLWRWQETDDEEPPDDMSPPQGRSSPSTAAPMDDDAPGPLPAPIPDPDLLRINPTPDEIRVFLPPPPITPEQTTSSEEPAADASSDHHQQKRPRLVVVAAAAAAM</sequence>
<dbReference type="PRINTS" id="PR00320">
    <property type="entry name" value="GPROTEINBRPT"/>
</dbReference>
<protein>
    <submittedName>
        <fullName evidence="16">Uncharacterized protein</fullName>
    </submittedName>
</protein>
<dbReference type="PANTHER" id="PTHR44156">
    <property type="entry name" value="SUPERNUMERARY LIMBS, ISOFORM B-RELATED"/>
    <property type="match status" value="1"/>
</dbReference>
<feature type="repeat" description="WD" evidence="10">
    <location>
        <begin position="1263"/>
        <end position="1304"/>
    </location>
</feature>
<evidence type="ECO:0000256" key="7">
    <source>
        <dbReference type="ARBA" id="ARBA00022833"/>
    </source>
</evidence>
<evidence type="ECO:0000256" key="11">
    <source>
        <dbReference type="SAM" id="MobiDB-lite"/>
    </source>
</evidence>
<evidence type="ECO:0000256" key="6">
    <source>
        <dbReference type="ARBA" id="ARBA00022786"/>
    </source>
</evidence>
<keyword evidence="7" id="KW-0862">Zinc</keyword>
<dbReference type="InterPro" id="IPR016187">
    <property type="entry name" value="CTDL_fold"/>
</dbReference>
<feature type="repeat" description="WD" evidence="10">
    <location>
        <begin position="1128"/>
        <end position="1169"/>
    </location>
</feature>
<dbReference type="InterPro" id="IPR019775">
    <property type="entry name" value="WD40_repeat_CS"/>
</dbReference>
<comment type="caution">
    <text evidence="16">The sequence shown here is derived from an EMBL/GenBank/DDBJ whole genome shotgun (WGS) entry which is preliminary data.</text>
</comment>
<evidence type="ECO:0000256" key="1">
    <source>
        <dbReference type="ARBA" id="ARBA00022574"/>
    </source>
</evidence>
<dbReference type="InterPro" id="IPR053299">
    <property type="entry name" value="ASTRA_WD_repeat"/>
</dbReference>
<dbReference type="CDD" id="cd00200">
    <property type="entry name" value="WD40"/>
    <property type="match status" value="1"/>
</dbReference>
<evidence type="ECO:0000259" key="15">
    <source>
        <dbReference type="PROSITE" id="PS51873"/>
    </source>
</evidence>
<dbReference type="InterPro" id="IPR001304">
    <property type="entry name" value="C-type_lectin-like"/>
</dbReference>
<dbReference type="InterPro" id="IPR059122">
    <property type="entry name" value="Beta-prop_WDR5-like"/>
</dbReference>
<accession>A0AAD7UPB8</accession>
<keyword evidence="6" id="KW-0833">Ubl conjugation pathway</keyword>
<evidence type="ECO:0000256" key="5">
    <source>
        <dbReference type="ARBA" id="ARBA00022771"/>
    </source>
</evidence>
<dbReference type="Pfam" id="PF00059">
    <property type="entry name" value="Lectin_C"/>
    <property type="match status" value="1"/>
</dbReference>
<evidence type="ECO:0000313" key="17">
    <source>
        <dbReference type="Proteomes" id="UP001230188"/>
    </source>
</evidence>
<evidence type="ECO:0000256" key="12">
    <source>
        <dbReference type="SAM" id="Phobius"/>
    </source>
</evidence>
<keyword evidence="8" id="KW-1015">Disulfide bond</keyword>
<dbReference type="SMART" id="SM01411">
    <property type="entry name" value="Ephrin_rec_like"/>
    <property type="match status" value="2"/>
</dbReference>
<dbReference type="Proteomes" id="UP001230188">
    <property type="component" value="Unassembled WGS sequence"/>
</dbReference>
<evidence type="ECO:0000256" key="9">
    <source>
        <dbReference type="PROSITE-ProRule" id="PRU00175"/>
    </source>
</evidence>
<feature type="transmembrane region" description="Helical" evidence="12">
    <location>
        <begin position="351"/>
        <end position="374"/>
    </location>
</feature>
<feature type="repeat" description="WD" evidence="10">
    <location>
        <begin position="1170"/>
        <end position="1211"/>
    </location>
</feature>
<dbReference type="Pfam" id="PF25175">
    <property type="entry name" value="Beta-prop_WDR5"/>
    <property type="match status" value="1"/>
</dbReference>
<proteinExistence type="predicted"/>
<feature type="region of interest" description="Disordered" evidence="11">
    <location>
        <begin position="1397"/>
        <end position="1483"/>
    </location>
</feature>
<dbReference type="PROSITE" id="PS00615">
    <property type="entry name" value="C_TYPE_LECTIN_1"/>
    <property type="match status" value="1"/>
</dbReference>
<feature type="compositionally biased region" description="Basic and acidic residues" evidence="11">
    <location>
        <begin position="856"/>
        <end position="867"/>
    </location>
</feature>
<dbReference type="Pfam" id="PF07699">
    <property type="entry name" value="Ephrin_rec_like"/>
    <property type="match status" value="1"/>
</dbReference>
<keyword evidence="12" id="KW-0812">Transmembrane</keyword>
<evidence type="ECO:0000259" key="13">
    <source>
        <dbReference type="PROSITE" id="PS50041"/>
    </source>
</evidence>
<dbReference type="PROSITE" id="PS50041">
    <property type="entry name" value="C_TYPE_LECTIN_2"/>
    <property type="match status" value="1"/>
</dbReference>
<dbReference type="SMART" id="SM00647">
    <property type="entry name" value="IBR"/>
    <property type="match status" value="1"/>
</dbReference>
<dbReference type="InterPro" id="IPR016186">
    <property type="entry name" value="C-type_lectin-like/link_sf"/>
</dbReference>
<dbReference type="GO" id="GO:0016740">
    <property type="term" value="F:transferase activity"/>
    <property type="evidence" value="ECO:0007669"/>
    <property type="project" value="UniProtKB-KW"/>
</dbReference>
<dbReference type="Gene3D" id="3.30.40.10">
    <property type="entry name" value="Zinc/RING finger domain, C3HC4 (zinc finger)"/>
    <property type="match status" value="2"/>
</dbReference>
<keyword evidence="3" id="KW-0479">Metal-binding</keyword>
<dbReference type="SUPFAM" id="SSF57850">
    <property type="entry name" value="RING/U-box"/>
    <property type="match status" value="2"/>
</dbReference>
<dbReference type="Gene3D" id="2.130.10.10">
    <property type="entry name" value="YVTN repeat-like/Quinoprotein amine dehydrogenase"/>
    <property type="match status" value="1"/>
</dbReference>
<feature type="repeat" description="WD" evidence="10">
    <location>
        <begin position="1212"/>
        <end position="1254"/>
    </location>
</feature>
<feature type="domain" description="RING-type" evidence="15">
    <location>
        <begin position="661"/>
        <end position="1001"/>
    </location>
</feature>
<feature type="domain" description="RING-type" evidence="14">
    <location>
        <begin position="478"/>
        <end position="518"/>
    </location>
</feature>
<gene>
    <name evidence="16" type="ORF">CTAYLR_004077</name>
</gene>
<evidence type="ECO:0000256" key="10">
    <source>
        <dbReference type="PROSITE-ProRule" id="PRU00221"/>
    </source>
</evidence>
<dbReference type="InterPro" id="IPR013083">
    <property type="entry name" value="Znf_RING/FYVE/PHD"/>
</dbReference>
<dbReference type="InterPro" id="IPR001680">
    <property type="entry name" value="WD40_rpt"/>
</dbReference>
<dbReference type="SMART" id="SM00320">
    <property type="entry name" value="WD40"/>
    <property type="match status" value="7"/>
</dbReference>
<dbReference type="InterPro" id="IPR011641">
    <property type="entry name" value="Tyr-kin_ephrin_A/B_rcpt-like"/>
</dbReference>
<dbReference type="PROSITE" id="PS50294">
    <property type="entry name" value="WD_REPEATS_REGION"/>
    <property type="match status" value="5"/>
</dbReference>
<dbReference type="SMART" id="SM00034">
    <property type="entry name" value="CLECT"/>
    <property type="match status" value="1"/>
</dbReference>
<dbReference type="SUPFAM" id="SSF56436">
    <property type="entry name" value="C-type lectin-like"/>
    <property type="match status" value="1"/>
</dbReference>
<feature type="domain" description="C-type lectin" evidence="13">
    <location>
        <begin position="96"/>
        <end position="224"/>
    </location>
</feature>
<feature type="domain" description="RING-type" evidence="14">
    <location>
        <begin position="665"/>
        <end position="716"/>
    </location>
</feature>
<reference evidence="16" key="1">
    <citation type="submission" date="2023-01" db="EMBL/GenBank/DDBJ databases">
        <title>Metagenome sequencing of chrysophaentin producing Chrysophaeum taylorii.</title>
        <authorList>
            <person name="Davison J."/>
            <person name="Bewley C."/>
        </authorList>
    </citation>
    <scope>NUCLEOTIDE SEQUENCE</scope>
    <source>
        <strain evidence="16">NIES-1699</strain>
    </source>
</reference>
<keyword evidence="1 10" id="KW-0853">WD repeat</keyword>
<evidence type="ECO:0000313" key="16">
    <source>
        <dbReference type="EMBL" id="KAJ8614568.1"/>
    </source>
</evidence>
<feature type="region of interest" description="Disordered" evidence="11">
    <location>
        <begin position="824"/>
        <end position="888"/>
    </location>
</feature>
<keyword evidence="5 9" id="KW-0863">Zinc-finger</keyword>
<feature type="transmembrane region" description="Helical" evidence="12">
    <location>
        <begin position="301"/>
        <end position="330"/>
    </location>
</feature>
<keyword evidence="17" id="KW-1185">Reference proteome</keyword>
<dbReference type="Gene3D" id="3.10.100.10">
    <property type="entry name" value="Mannose-Binding Protein A, subunit A"/>
    <property type="match status" value="1"/>
</dbReference>
<keyword evidence="12" id="KW-1133">Transmembrane helix</keyword>
<dbReference type="PROSITE" id="PS50082">
    <property type="entry name" value="WD_REPEATS_2"/>
    <property type="match status" value="6"/>
</dbReference>
<dbReference type="PROSITE" id="PS00678">
    <property type="entry name" value="WD_REPEATS_1"/>
    <property type="match status" value="1"/>
</dbReference>
<feature type="repeat" description="WD" evidence="10">
    <location>
        <begin position="1330"/>
        <end position="1358"/>
    </location>
</feature>
<dbReference type="InterPro" id="IPR018378">
    <property type="entry name" value="C-type_lectin_CS"/>
</dbReference>
<dbReference type="EMBL" id="JAQMWT010000003">
    <property type="protein sequence ID" value="KAJ8614568.1"/>
    <property type="molecule type" value="Genomic_DNA"/>
</dbReference>
<evidence type="ECO:0000256" key="2">
    <source>
        <dbReference type="ARBA" id="ARBA00022679"/>
    </source>
</evidence>
<evidence type="ECO:0000256" key="3">
    <source>
        <dbReference type="ARBA" id="ARBA00022723"/>
    </source>
</evidence>
<dbReference type="InterPro" id="IPR044066">
    <property type="entry name" value="TRIAD_supradom"/>
</dbReference>
<keyword evidence="12" id="KW-0472">Membrane</keyword>
<feature type="transmembrane region" description="Helical" evidence="12">
    <location>
        <begin position="405"/>
        <end position="438"/>
    </location>
</feature>
<dbReference type="SUPFAM" id="SSF50978">
    <property type="entry name" value="WD40 repeat-like"/>
    <property type="match status" value="1"/>
</dbReference>
<dbReference type="Pfam" id="PF13920">
    <property type="entry name" value="zf-C3HC4_3"/>
    <property type="match status" value="1"/>
</dbReference>
<dbReference type="InterPro" id="IPR036322">
    <property type="entry name" value="WD40_repeat_dom_sf"/>
</dbReference>
<dbReference type="PROSITE" id="PS50089">
    <property type="entry name" value="ZF_RING_2"/>
    <property type="match status" value="2"/>
</dbReference>
<evidence type="ECO:0000259" key="14">
    <source>
        <dbReference type="PROSITE" id="PS50089"/>
    </source>
</evidence>
<keyword evidence="4" id="KW-0677">Repeat</keyword>
<dbReference type="InterPro" id="IPR015943">
    <property type="entry name" value="WD40/YVTN_repeat-like_dom_sf"/>
</dbReference>
<dbReference type="GO" id="GO:0008270">
    <property type="term" value="F:zinc ion binding"/>
    <property type="evidence" value="ECO:0007669"/>
    <property type="project" value="UniProtKB-KW"/>
</dbReference>
<dbReference type="PROSITE" id="PS51873">
    <property type="entry name" value="TRIAD"/>
    <property type="match status" value="1"/>
</dbReference>
<evidence type="ECO:0000256" key="4">
    <source>
        <dbReference type="ARBA" id="ARBA00022737"/>
    </source>
</evidence>
<organism evidence="16 17">
    <name type="scientific">Chrysophaeum taylorii</name>
    <dbReference type="NCBI Taxonomy" id="2483200"/>
    <lineage>
        <taxon>Eukaryota</taxon>
        <taxon>Sar</taxon>
        <taxon>Stramenopiles</taxon>
        <taxon>Ochrophyta</taxon>
        <taxon>Pelagophyceae</taxon>
        <taxon>Pelagomonadales</taxon>
        <taxon>Pelagomonadaceae</taxon>
        <taxon>Chrysophaeum</taxon>
    </lineage>
</organism>
<dbReference type="InterPro" id="IPR001841">
    <property type="entry name" value="Znf_RING"/>
</dbReference>